<protein>
    <recommendedName>
        <fullName evidence="4">SMODS-associating 2TM beta-strand rich effector domain-containing protein</fullName>
    </recommendedName>
</protein>
<sequence>MEKAAMPLYLRITRWIAIGVLMVAELILIVGPLLRSPLSWLTSQSADWWGAAGQWVGGIGSCAAVIVALSLARRDGKRAEEERRDREMAQARLVFIETFQSDPTSILVVNRSKEPILGVELLNVTSGDPSFCGWELAPMEGELDHFPVVPASGNGFFRMSMEIGVGVDGVKDVHDLRWEYTIGFVDANGLSWTRTNNGSPERDLSGRIPRLV</sequence>
<keyword evidence="1" id="KW-0472">Membrane</keyword>
<dbReference type="Proteomes" id="UP001519363">
    <property type="component" value="Unassembled WGS sequence"/>
</dbReference>
<dbReference type="RefSeq" id="WP_086782432.1">
    <property type="nucleotide sequence ID" value="NZ_JAGIOO010000001.1"/>
</dbReference>
<gene>
    <name evidence="2" type="ORF">JOF53_007075</name>
</gene>
<name>A0ABS5ANR0_9PSEU</name>
<keyword evidence="1" id="KW-1133">Transmembrane helix</keyword>
<organism evidence="2 3">
    <name type="scientific">Crossiella equi</name>
    <dbReference type="NCBI Taxonomy" id="130796"/>
    <lineage>
        <taxon>Bacteria</taxon>
        <taxon>Bacillati</taxon>
        <taxon>Actinomycetota</taxon>
        <taxon>Actinomycetes</taxon>
        <taxon>Pseudonocardiales</taxon>
        <taxon>Pseudonocardiaceae</taxon>
        <taxon>Crossiella</taxon>
    </lineage>
</organism>
<keyword evidence="3" id="KW-1185">Reference proteome</keyword>
<comment type="caution">
    <text evidence="2">The sequence shown here is derived from an EMBL/GenBank/DDBJ whole genome shotgun (WGS) entry which is preliminary data.</text>
</comment>
<proteinExistence type="predicted"/>
<reference evidence="2 3" key="1">
    <citation type="submission" date="2021-03" db="EMBL/GenBank/DDBJ databases">
        <title>Sequencing the genomes of 1000 actinobacteria strains.</title>
        <authorList>
            <person name="Klenk H.-P."/>
        </authorList>
    </citation>
    <scope>NUCLEOTIDE SEQUENCE [LARGE SCALE GENOMIC DNA]</scope>
    <source>
        <strain evidence="2 3">DSM 44580</strain>
    </source>
</reference>
<feature type="transmembrane region" description="Helical" evidence="1">
    <location>
        <begin position="54"/>
        <end position="72"/>
    </location>
</feature>
<evidence type="ECO:0000313" key="2">
    <source>
        <dbReference type="EMBL" id="MBP2478203.1"/>
    </source>
</evidence>
<evidence type="ECO:0000256" key="1">
    <source>
        <dbReference type="SAM" id="Phobius"/>
    </source>
</evidence>
<accession>A0ABS5ANR0</accession>
<evidence type="ECO:0000313" key="3">
    <source>
        <dbReference type="Proteomes" id="UP001519363"/>
    </source>
</evidence>
<keyword evidence="1" id="KW-0812">Transmembrane</keyword>
<feature type="transmembrane region" description="Helical" evidence="1">
    <location>
        <begin position="12"/>
        <end position="34"/>
    </location>
</feature>
<dbReference type="EMBL" id="JAGIOO010000001">
    <property type="protein sequence ID" value="MBP2478203.1"/>
    <property type="molecule type" value="Genomic_DNA"/>
</dbReference>
<evidence type="ECO:0008006" key="4">
    <source>
        <dbReference type="Google" id="ProtNLM"/>
    </source>
</evidence>